<proteinExistence type="predicted"/>
<gene>
    <name evidence="2" type="ORF">H6G72_06300</name>
</gene>
<accession>A0ABR8E9F5</accession>
<keyword evidence="3" id="KW-1185">Reference proteome</keyword>
<organism evidence="2 3">
    <name type="scientific">Planktothricoides raciborskii FACHB-1370</name>
    <dbReference type="NCBI Taxonomy" id="2949576"/>
    <lineage>
        <taxon>Bacteria</taxon>
        <taxon>Bacillati</taxon>
        <taxon>Cyanobacteriota</taxon>
        <taxon>Cyanophyceae</taxon>
        <taxon>Oscillatoriophycideae</taxon>
        <taxon>Oscillatoriales</taxon>
        <taxon>Oscillatoriaceae</taxon>
        <taxon>Planktothricoides</taxon>
    </lineage>
</organism>
<evidence type="ECO:0000259" key="1">
    <source>
        <dbReference type="Pfam" id="PF14326"/>
    </source>
</evidence>
<reference evidence="2 3" key="1">
    <citation type="journal article" date="2020" name="ISME J.">
        <title>Comparative genomics reveals insights into cyanobacterial evolution and habitat adaptation.</title>
        <authorList>
            <person name="Chen M.Y."/>
            <person name="Teng W.K."/>
            <person name="Zhao L."/>
            <person name="Hu C.X."/>
            <person name="Zhou Y.K."/>
            <person name="Han B.P."/>
            <person name="Song L.R."/>
            <person name="Shu W.S."/>
        </authorList>
    </citation>
    <scope>NUCLEOTIDE SEQUENCE [LARGE SCALE GENOMIC DNA]</scope>
    <source>
        <strain evidence="2 3">FACHB-1370</strain>
    </source>
</reference>
<evidence type="ECO:0000313" key="3">
    <source>
        <dbReference type="Proteomes" id="UP000641954"/>
    </source>
</evidence>
<dbReference type="RefSeq" id="WP_190877627.1">
    <property type="nucleotide sequence ID" value="NZ_JACJSK010000006.1"/>
</dbReference>
<protein>
    <submittedName>
        <fullName evidence="2">DUF4384 domain-containing protein</fullName>
    </submittedName>
</protein>
<name>A0ABR8E9F5_9CYAN</name>
<evidence type="ECO:0000313" key="2">
    <source>
        <dbReference type="EMBL" id="MBD2543469.1"/>
    </source>
</evidence>
<dbReference type="Proteomes" id="UP000641954">
    <property type="component" value="Unassembled WGS sequence"/>
</dbReference>
<dbReference type="InterPro" id="IPR025493">
    <property type="entry name" value="DUF4384"/>
</dbReference>
<dbReference type="EMBL" id="JACJSK010000006">
    <property type="protein sequence ID" value="MBD2543469.1"/>
    <property type="molecule type" value="Genomic_DNA"/>
</dbReference>
<sequence length="280" mass="32649">MESFTIKIVEAMDIPKDYEADFLRAIADKIGLQFPYDSIFTERLSKDNLDKNWLGIAKLLKPDVTEDEELSKKAENTRKMWSKEICPKLKELGFSYEEGAKKFWVEARQWLAEKKFGPWLWEQLTQKAQKTDQMGVRDPRGGDDLGMVPKNNYLDKVTLNREVIFELQLPQPGHLTLLEREPNGTVVCLCPSHFARKSQFTQENRVILPQPNNSLKVFRPNELGTEQLLALLTRESPGFDWLEKSRQEAMPLQPSQLQQMFEYVKQKPHARLLYTEYQVV</sequence>
<dbReference type="Pfam" id="PF14326">
    <property type="entry name" value="DUF4384"/>
    <property type="match status" value="1"/>
</dbReference>
<feature type="domain" description="DUF4384" evidence="1">
    <location>
        <begin position="160"/>
        <end position="235"/>
    </location>
</feature>
<comment type="caution">
    <text evidence="2">The sequence shown here is derived from an EMBL/GenBank/DDBJ whole genome shotgun (WGS) entry which is preliminary data.</text>
</comment>